<accession>A0A9X3UMJ4</accession>
<dbReference type="SUPFAM" id="SSF56059">
    <property type="entry name" value="Glutathione synthetase ATP-binding domain-like"/>
    <property type="match status" value="1"/>
</dbReference>
<evidence type="ECO:0000313" key="3">
    <source>
        <dbReference type="Proteomes" id="UP001151234"/>
    </source>
</evidence>
<keyword evidence="3" id="KW-1185">Reference proteome</keyword>
<dbReference type="AlphaFoldDB" id="A0A9X3UMJ4"/>
<name>A0A9X3UMJ4_9HYPH</name>
<evidence type="ECO:0000259" key="1">
    <source>
        <dbReference type="Pfam" id="PF14397"/>
    </source>
</evidence>
<organism evidence="2 3">
    <name type="scientific">Hoeflea prorocentri</name>
    <dbReference type="NCBI Taxonomy" id="1922333"/>
    <lineage>
        <taxon>Bacteria</taxon>
        <taxon>Pseudomonadati</taxon>
        <taxon>Pseudomonadota</taxon>
        <taxon>Alphaproteobacteria</taxon>
        <taxon>Hyphomicrobiales</taxon>
        <taxon>Rhizobiaceae</taxon>
        <taxon>Hoeflea</taxon>
    </lineage>
</organism>
<feature type="domain" description="Alpha-L-glutamate ligase-related protein ATP-grasp" evidence="1">
    <location>
        <begin position="73"/>
        <end position="338"/>
    </location>
</feature>
<reference evidence="2" key="1">
    <citation type="submission" date="2022-11" db="EMBL/GenBank/DDBJ databases">
        <title>Draft genome sequence of Hoeflea poritis E7-10 and Hoeflea prorocentri PM5-8, separated from scleractinian coral Porites lutea and marine dinoflagellate.</title>
        <authorList>
            <person name="Zhang G."/>
            <person name="Wei Q."/>
            <person name="Cai L."/>
        </authorList>
    </citation>
    <scope>NUCLEOTIDE SEQUENCE</scope>
    <source>
        <strain evidence="2">PM5-8</strain>
    </source>
</reference>
<dbReference type="Proteomes" id="UP001151234">
    <property type="component" value="Unassembled WGS sequence"/>
</dbReference>
<dbReference type="EMBL" id="JAPJZI010000002">
    <property type="protein sequence ID" value="MDA5401268.1"/>
    <property type="molecule type" value="Genomic_DNA"/>
</dbReference>
<proteinExistence type="predicted"/>
<dbReference type="InterPro" id="IPR039523">
    <property type="entry name" value="RimK-rel_E_lig_ATP-grasp"/>
</dbReference>
<dbReference type="RefSeq" id="WP_267993260.1">
    <property type="nucleotide sequence ID" value="NZ_JAPJZI010000002.1"/>
</dbReference>
<evidence type="ECO:0000313" key="2">
    <source>
        <dbReference type="EMBL" id="MDA5401268.1"/>
    </source>
</evidence>
<gene>
    <name evidence="2" type="ORF">OQ273_22035</name>
</gene>
<sequence>MWFKSIMGIFTRISSFSGLLDEEFKHPAPHIIWRIRSIVRGHPSRSIALLPPDIRSSGRYIRLTKFERRSAFYNRMLYAALHNKISQKLWLDKVRPSVSPPVTHYVAGDRVVPIADGVSAITKRSQVPSLLEGDRAIFIKPADAGKGAGAFRAAREGRGFRINGDYLDRSGMDQWVKGLPLGFMISEIIEQSAWARQIFPDAVNSVRVLTATSAVDYRVVILAATLKCATSRSAPTDNFLKGTGGTVSAIDLETGVLGPCVSFNEERFARTLSDTHPETGTLLAGVTVPHWQMICETVSELSGILPRPGLVGWDIALREDGVTVIEMNTRPGVDSVQSAASLLDTEPKRRILAEFRMI</sequence>
<dbReference type="Pfam" id="PF14397">
    <property type="entry name" value="ATPgrasp_ST"/>
    <property type="match status" value="1"/>
</dbReference>
<comment type="caution">
    <text evidence="2">The sequence shown here is derived from an EMBL/GenBank/DDBJ whole genome shotgun (WGS) entry which is preliminary data.</text>
</comment>
<protein>
    <recommendedName>
        <fullName evidence="1">Alpha-L-glutamate ligase-related protein ATP-grasp domain-containing protein</fullName>
    </recommendedName>
</protein>